<gene>
    <name evidence="1" type="ORF">QAD02_007112</name>
</gene>
<evidence type="ECO:0000313" key="1">
    <source>
        <dbReference type="EMBL" id="KAJ8665450.1"/>
    </source>
</evidence>
<reference evidence="1" key="1">
    <citation type="submission" date="2023-04" db="EMBL/GenBank/DDBJ databases">
        <title>A chromosome-level genome assembly of the parasitoid wasp Eretmocerus hayati.</title>
        <authorList>
            <person name="Zhong Y."/>
            <person name="Liu S."/>
            <person name="Liu Y."/>
        </authorList>
    </citation>
    <scope>NUCLEOTIDE SEQUENCE</scope>
    <source>
        <strain evidence="1">ZJU_SS_LIU_2023</strain>
    </source>
</reference>
<dbReference type="EMBL" id="CM056744">
    <property type="protein sequence ID" value="KAJ8665450.1"/>
    <property type="molecule type" value="Genomic_DNA"/>
</dbReference>
<comment type="caution">
    <text evidence="1">The sequence shown here is derived from an EMBL/GenBank/DDBJ whole genome shotgun (WGS) entry which is preliminary data.</text>
</comment>
<protein>
    <submittedName>
        <fullName evidence="1">Uncharacterized protein</fullName>
    </submittedName>
</protein>
<dbReference type="Proteomes" id="UP001239111">
    <property type="component" value="Chromosome 4"/>
</dbReference>
<proteinExistence type="predicted"/>
<organism evidence="1 2">
    <name type="scientific">Eretmocerus hayati</name>
    <dbReference type="NCBI Taxonomy" id="131215"/>
    <lineage>
        <taxon>Eukaryota</taxon>
        <taxon>Metazoa</taxon>
        <taxon>Ecdysozoa</taxon>
        <taxon>Arthropoda</taxon>
        <taxon>Hexapoda</taxon>
        <taxon>Insecta</taxon>
        <taxon>Pterygota</taxon>
        <taxon>Neoptera</taxon>
        <taxon>Endopterygota</taxon>
        <taxon>Hymenoptera</taxon>
        <taxon>Apocrita</taxon>
        <taxon>Proctotrupomorpha</taxon>
        <taxon>Chalcidoidea</taxon>
        <taxon>Aphelinidae</taxon>
        <taxon>Aphelininae</taxon>
        <taxon>Eretmocerus</taxon>
    </lineage>
</organism>
<evidence type="ECO:0000313" key="2">
    <source>
        <dbReference type="Proteomes" id="UP001239111"/>
    </source>
</evidence>
<name>A0ACC2N2Q2_9HYME</name>
<sequence length="166" mass="18545">MPSGLKHLCCYNGCTNSQRKNPDLSFHHFSSNPERRDQWFLLSGNTQLRGCGESKSENHLVCSAHFEEVINNPSLVENVTYPSLSGFTNNNSRRLRMMNIDTPALVHAEPPITDLDDNSTRSAGSSMPDNVDCQINESMESVENEPPTSTPMNTESDGMKRLENEL</sequence>
<keyword evidence="2" id="KW-1185">Reference proteome</keyword>
<accession>A0ACC2N2Q2</accession>